<name>A0A7Y4LJV4_9CORY</name>
<dbReference type="GO" id="GO:0005886">
    <property type="term" value="C:plasma membrane"/>
    <property type="evidence" value="ECO:0007669"/>
    <property type="project" value="TreeGrafter"/>
</dbReference>
<evidence type="ECO:0000256" key="2">
    <source>
        <dbReference type="ARBA" id="ARBA00023315"/>
    </source>
</evidence>
<dbReference type="CDD" id="cd07989">
    <property type="entry name" value="LPLAT_AGPAT-like"/>
    <property type="match status" value="1"/>
</dbReference>
<keyword evidence="6" id="KW-1185">Reference proteome</keyword>
<reference evidence="5 6" key="4">
    <citation type="journal article" date="2020" name="PLoS ONE">
        <title>Taxonomic classification of strain PO100/5 shows a broader geographic distribution and genetic markers of the recently described Corynebacterium silvaticum.</title>
        <authorList>
            <person name="Viana M.V.C."/>
            <person name="Profeta R."/>
            <person name="da Silva A.L."/>
            <person name="Hurtado R."/>
            <person name="Cerqueira J.C."/>
            <person name="Ribeiro B.F.S."/>
            <person name="Almeida M.O."/>
            <person name="Morais-Rodrigues F."/>
            <person name="Soares S.C."/>
            <person name="Oliveira M."/>
            <person name="Tavares L."/>
            <person name="Figueiredo H."/>
            <person name="Wattam A.R."/>
            <person name="Barh D."/>
            <person name="Ghosh P."/>
            <person name="Silva A."/>
            <person name="Azevedo V."/>
        </authorList>
    </citation>
    <scope>NUCLEOTIDE SEQUENCE [LARGE SCALE GENOMIC DNA]</scope>
    <source>
        <strain evidence="5 6">PO100/5</strain>
    </source>
</reference>
<dbReference type="GO" id="GO:0006654">
    <property type="term" value="P:phosphatidic acid biosynthetic process"/>
    <property type="evidence" value="ECO:0007669"/>
    <property type="project" value="TreeGrafter"/>
</dbReference>
<reference evidence="5 6" key="3">
    <citation type="journal article" date="2020" name="Int. J. Syst. Evol. Microbiol.">
        <title>Corynebacterium silvaticum sp. nov., a unique group of NTTB corynebacteria in wild boar and roe deer.</title>
        <authorList>
            <person name="Dangel A."/>
            <person name="Berger A."/>
            <person name="Rau J."/>
            <person name="Eisenberg T."/>
            <person name="Kampfer P."/>
            <person name="Margos G."/>
            <person name="Contzen M."/>
            <person name="Busse H.J."/>
            <person name="Konrad R."/>
            <person name="Peters M."/>
            <person name="Sting R."/>
            <person name="Sing A."/>
        </authorList>
    </citation>
    <scope>NUCLEOTIDE SEQUENCE [LARGE SCALE GENOMIC DNA]</scope>
    <source>
        <strain evidence="5 6">PO100/5</strain>
    </source>
</reference>
<reference evidence="5 6" key="2">
    <citation type="journal article" date="2020" name="Antonie Van Leeuwenhoek">
        <title>Phylogenomic characterisation of a novel corynebacterial species pathogenic to animals.</title>
        <authorList>
            <person name="Moller J."/>
            <person name="Musella L."/>
            <person name="Melnikov V."/>
            <person name="Geissdorfer W."/>
            <person name="Burkovski A."/>
            <person name="Sangal V."/>
        </authorList>
    </citation>
    <scope>NUCLEOTIDE SEQUENCE [LARGE SCALE GENOMIC DNA]</scope>
    <source>
        <strain evidence="5 6">PO100/5</strain>
    </source>
</reference>
<dbReference type="EMBL" id="CP021417">
    <property type="protein sequence ID" value="ARU46923.1"/>
    <property type="molecule type" value="Genomic_DNA"/>
</dbReference>
<feature type="domain" description="Phospholipid/glycerol acyltransferase" evidence="4">
    <location>
        <begin position="64"/>
        <end position="179"/>
    </location>
</feature>
<dbReference type="PANTHER" id="PTHR10434">
    <property type="entry name" value="1-ACYL-SN-GLYCEROL-3-PHOSPHATE ACYLTRANSFERASE"/>
    <property type="match status" value="1"/>
</dbReference>
<evidence type="ECO:0000313" key="6">
    <source>
        <dbReference type="Proteomes" id="UP000195652"/>
    </source>
</evidence>
<dbReference type="OrthoDB" id="3210041at2"/>
<dbReference type="Pfam" id="PF01553">
    <property type="entry name" value="Acyltransferase"/>
    <property type="match status" value="1"/>
</dbReference>
<sequence length="282" mass="31134">MNSGWEKRGICWVPKGLHKVPRHPESREWFYGRIVARLVKGLLRAQAIELTVEGSENVPAQGSALLAINHTGYYDFIFSGAAANLRGGRLTRFMAKKEIFDVPVVGKLVRIMKHIPVNRAAGAGALDEAIKHLQQGQLVGIFPEATISRSLEIKELKSGAVRIAQQANAPLIPVAVWGSQRVWTKGLKRDIGRSHIPVWIRIGAPVSLDGTVEEATQRLREAMIELLDGVRAEYEKAYGPFAGGEPWRPASMGGSAPTVEEAERIDAEQRRIRAEKKAKKQK</sequence>
<evidence type="ECO:0000313" key="5">
    <source>
        <dbReference type="EMBL" id="ARU46923.1"/>
    </source>
</evidence>
<protein>
    <submittedName>
        <fullName evidence="5">Lysophospholipid acyltransferase family protein</fullName>
    </submittedName>
</protein>
<evidence type="ECO:0000256" key="3">
    <source>
        <dbReference type="SAM" id="MobiDB-lite"/>
    </source>
</evidence>
<dbReference type="PANTHER" id="PTHR10434:SF55">
    <property type="entry name" value="POSSIBLE ACYLTRANSFERASE"/>
    <property type="match status" value="1"/>
</dbReference>
<dbReference type="GeneID" id="75008783"/>
<organism evidence="5 6">
    <name type="scientific">Corynebacterium silvaticum</name>
    <dbReference type="NCBI Taxonomy" id="2320431"/>
    <lineage>
        <taxon>Bacteria</taxon>
        <taxon>Bacillati</taxon>
        <taxon>Actinomycetota</taxon>
        <taxon>Actinomycetes</taxon>
        <taxon>Mycobacteriales</taxon>
        <taxon>Corynebacteriaceae</taxon>
        <taxon>Corynebacterium</taxon>
    </lineage>
</organism>
<dbReference type="InterPro" id="IPR002123">
    <property type="entry name" value="Plipid/glycerol_acylTrfase"/>
</dbReference>
<evidence type="ECO:0000256" key="1">
    <source>
        <dbReference type="ARBA" id="ARBA00022679"/>
    </source>
</evidence>
<gene>
    <name evidence="5" type="ORF">CBE74_11235</name>
</gene>
<accession>A0A7Y4LJV4</accession>
<feature type="region of interest" description="Disordered" evidence="3">
    <location>
        <begin position="243"/>
        <end position="264"/>
    </location>
</feature>
<keyword evidence="1" id="KW-0808">Transferase</keyword>
<keyword evidence="2 5" id="KW-0012">Acyltransferase</keyword>
<evidence type="ECO:0000259" key="4">
    <source>
        <dbReference type="SMART" id="SM00563"/>
    </source>
</evidence>
<dbReference type="AlphaFoldDB" id="A0A7Y4LJV4"/>
<dbReference type="SUPFAM" id="SSF69593">
    <property type="entry name" value="Glycerol-3-phosphate (1)-acyltransferase"/>
    <property type="match status" value="1"/>
</dbReference>
<proteinExistence type="predicted"/>
<dbReference type="RefSeq" id="WP_087454701.1">
    <property type="nucleotide sequence ID" value="NZ_CP021417.2"/>
</dbReference>
<reference evidence="5 6" key="1">
    <citation type="journal article" date="2014" name="BMC Vet. Res.">
        <title>First report of Corynebacterium pseudotuberculosis from caseous lymphadenitis lesions in Black Alentejano pig (Sus scrofa domesticus).</title>
        <authorList>
            <person name="Oliveira M."/>
            <person name="Barroco C."/>
            <person name="Mottola C."/>
            <person name="Santos R."/>
            <person name="Lemsaddek A."/>
            <person name="Tavares L."/>
            <person name="Semedo-Lemsaddek T."/>
        </authorList>
    </citation>
    <scope>NUCLEOTIDE SEQUENCE [LARGE SCALE GENOMIC DNA]</scope>
    <source>
        <strain evidence="5 6">PO100/5</strain>
    </source>
</reference>
<dbReference type="KEGG" id="csil:CBE74_11235"/>
<dbReference type="SMART" id="SM00563">
    <property type="entry name" value="PlsC"/>
    <property type="match status" value="1"/>
</dbReference>
<dbReference type="GO" id="GO:0003841">
    <property type="term" value="F:1-acylglycerol-3-phosphate O-acyltransferase activity"/>
    <property type="evidence" value="ECO:0007669"/>
    <property type="project" value="TreeGrafter"/>
</dbReference>
<dbReference type="Proteomes" id="UP000195652">
    <property type="component" value="Chromosome"/>
</dbReference>